<dbReference type="AlphaFoldDB" id="A0A1I7VV98"/>
<proteinExistence type="predicted"/>
<evidence type="ECO:0000313" key="2">
    <source>
        <dbReference type="WBParaSite" id="EN70_6646"/>
    </source>
</evidence>
<evidence type="ECO:0000313" key="1">
    <source>
        <dbReference type="Proteomes" id="UP000095285"/>
    </source>
</evidence>
<protein>
    <submittedName>
        <fullName evidence="2">Transposase</fullName>
    </submittedName>
</protein>
<name>A0A1I7VV98_LOALO</name>
<keyword evidence="1" id="KW-1185">Reference proteome</keyword>
<accession>A0A1I7VV98</accession>
<reference evidence="1" key="1">
    <citation type="submission" date="2012-04" db="EMBL/GenBank/DDBJ databases">
        <title>The Genome Sequence of Loa loa.</title>
        <authorList>
            <consortium name="The Broad Institute Genome Sequencing Platform"/>
            <consortium name="Broad Institute Genome Sequencing Center for Infectious Disease"/>
            <person name="Nutman T.B."/>
            <person name="Fink D.L."/>
            <person name="Russ C."/>
            <person name="Young S."/>
            <person name="Zeng Q."/>
            <person name="Gargeya S."/>
            <person name="Alvarado L."/>
            <person name="Berlin A."/>
            <person name="Chapman S.B."/>
            <person name="Chen Z."/>
            <person name="Freedman E."/>
            <person name="Gellesch M."/>
            <person name="Goldberg J."/>
            <person name="Griggs A."/>
            <person name="Gujja S."/>
            <person name="Heilman E.R."/>
            <person name="Heiman D."/>
            <person name="Howarth C."/>
            <person name="Mehta T."/>
            <person name="Neiman D."/>
            <person name="Pearson M."/>
            <person name="Roberts A."/>
            <person name="Saif S."/>
            <person name="Shea T."/>
            <person name="Shenoy N."/>
            <person name="Sisk P."/>
            <person name="Stolte C."/>
            <person name="Sykes S."/>
            <person name="White J."/>
            <person name="Yandava C."/>
            <person name="Haas B."/>
            <person name="Henn M.R."/>
            <person name="Nusbaum C."/>
            <person name="Birren B."/>
        </authorList>
    </citation>
    <scope>NUCLEOTIDE SEQUENCE [LARGE SCALE GENOMIC DNA]</scope>
</reference>
<organism evidence="1 2">
    <name type="scientific">Loa loa</name>
    <name type="common">Eye worm</name>
    <name type="synonym">Filaria loa</name>
    <dbReference type="NCBI Taxonomy" id="7209"/>
    <lineage>
        <taxon>Eukaryota</taxon>
        <taxon>Metazoa</taxon>
        <taxon>Ecdysozoa</taxon>
        <taxon>Nematoda</taxon>
        <taxon>Chromadorea</taxon>
        <taxon>Rhabditida</taxon>
        <taxon>Spirurina</taxon>
        <taxon>Spiruromorpha</taxon>
        <taxon>Filarioidea</taxon>
        <taxon>Onchocercidae</taxon>
        <taxon>Loa</taxon>
    </lineage>
</organism>
<dbReference type="Proteomes" id="UP000095285">
    <property type="component" value="Unassembled WGS sequence"/>
</dbReference>
<sequence>MNEEQITPNKNFLFPTPELLIKRDEVDKRLSSPLGFRERRYVKGYTLACCRRVMAKNANARQTSLIAKGAAKSLLIDEAWFFLRCLLSSRTSSYLLFGILLRKPMASSP</sequence>
<dbReference type="WBParaSite" id="EN70_6646">
    <property type="protein sequence ID" value="EN70_6646"/>
    <property type="gene ID" value="EN70_6646"/>
</dbReference>
<reference evidence="2" key="2">
    <citation type="submission" date="2016-11" db="UniProtKB">
        <authorList>
            <consortium name="WormBaseParasite"/>
        </authorList>
    </citation>
    <scope>IDENTIFICATION</scope>
</reference>